<dbReference type="Proteomes" id="UP001430065">
    <property type="component" value="Unassembled WGS sequence"/>
</dbReference>
<dbReference type="EMBL" id="JADIKC010000003">
    <property type="protein sequence ID" value="MBM7121248.1"/>
    <property type="molecule type" value="Genomic_DNA"/>
</dbReference>
<evidence type="ECO:0000313" key="3">
    <source>
        <dbReference type="EMBL" id="MBM7121248.1"/>
    </source>
</evidence>
<dbReference type="Pfam" id="PF13621">
    <property type="entry name" value="Cupin_8"/>
    <property type="match status" value="1"/>
</dbReference>
<dbReference type="Gene3D" id="2.60.120.650">
    <property type="entry name" value="Cupin"/>
    <property type="match status" value="1"/>
</dbReference>
<proteinExistence type="predicted"/>
<sequence length="305" mass="34837">MSADADRLIEVDWNTFDPWRIQAVRHRLMDHPLLQTPSLVELSKRLESRGRVRTHSSDATPGTPFNTAPKLHPNPMTAASTLQQIEQAKAWMSLLNVQTDDTYRSLVDEVLDDVKPGVDRLDPGMCYRGGWIFITSPNTVTPFHFDKEHNFILQVSGRKTIYVWDHRDTVAASEEARDRFHACHERDRLHWDDSLRERATVFHLEPGQGAYMPSTSPHMVENGDNASITISFTYYTHATRRDSLLHTAHERMREWGMHPPAVGQNALLDFLLHAGFRTAIDSREWLRRSLGKQPYTDGAAYAIAG</sequence>
<name>A0ABS2JQM7_9GAMM</name>
<organism evidence="3 4">
    <name type="scientific">Dyella kyungheensis</name>
    <dbReference type="NCBI Taxonomy" id="1242174"/>
    <lineage>
        <taxon>Bacteria</taxon>
        <taxon>Pseudomonadati</taxon>
        <taxon>Pseudomonadota</taxon>
        <taxon>Gammaproteobacteria</taxon>
        <taxon>Lysobacterales</taxon>
        <taxon>Rhodanobacteraceae</taxon>
        <taxon>Dyella</taxon>
    </lineage>
</organism>
<dbReference type="InterPro" id="IPR003347">
    <property type="entry name" value="JmjC_dom"/>
</dbReference>
<evidence type="ECO:0000256" key="1">
    <source>
        <dbReference type="SAM" id="MobiDB-lite"/>
    </source>
</evidence>
<dbReference type="PANTHER" id="PTHR12461">
    <property type="entry name" value="HYPOXIA-INDUCIBLE FACTOR 1 ALPHA INHIBITOR-RELATED"/>
    <property type="match status" value="1"/>
</dbReference>
<feature type="domain" description="JmjC" evidence="2">
    <location>
        <begin position="89"/>
        <end position="249"/>
    </location>
</feature>
<dbReference type="PROSITE" id="PS51184">
    <property type="entry name" value="JMJC"/>
    <property type="match status" value="1"/>
</dbReference>
<dbReference type="RefSeq" id="WP_204635653.1">
    <property type="nucleotide sequence ID" value="NZ_CP183983.1"/>
</dbReference>
<feature type="region of interest" description="Disordered" evidence="1">
    <location>
        <begin position="50"/>
        <end position="72"/>
    </location>
</feature>
<evidence type="ECO:0000259" key="2">
    <source>
        <dbReference type="PROSITE" id="PS51184"/>
    </source>
</evidence>
<evidence type="ECO:0000313" key="4">
    <source>
        <dbReference type="Proteomes" id="UP001430065"/>
    </source>
</evidence>
<reference evidence="3 4" key="1">
    <citation type="submission" date="2020-10" db="EMBL/GenBank/DDBJ databases">
        <title>Phylogeny of dyella-like bacteria.</title>
        <authorList>
            <person name="Fu J."/>
        </authorList>
    </citation>
    <scope>NUCLEOTIDE SEQUENCE [LARGE SCALE GENOMIC DNA]</scope>
    <source>
        <strain evidence="3 4">THG-B117</strain>
    </source>
</reference>
<protein>
    <submittedName>
        <fullName evidence="3">Cupin-like domain-containing protein</fullName>
    </submittedName>
</protein>
<keyword evidence="4" id="KW-1185">Reference proteome</keyword>
<gene>
    <name evidence="3" type="ORF">ISP20_08760</name>
</gene>
<dbReference type="InterPro" id="IPR041667">
    <property type="entry name" value="Cupin_8"/>
</dbReference>
<dbReference type="SMART" id="SM00558">
    <property type="entry name" value="JmjC"/>
    <property type="match status" value="1"/>
</dbReference>
<feature type="compositionally biased region" description="Polar residues" evidence="1">
    <location>
        <begin position="57"/>
        <end position="66"/>
    </location>
</feature>
<accession>A0ABS2JQM7</accession>
<dbReference type="PANTHER" id="PTHR12461:SF105">
    <property type="entry name" value="HYPOXIA-INDUCIBLE FACTOR 1-ALPHA INHIBITOR"/>
    <property type="match status" value="1"/>
</dbReference>
<comment type="caution">
    <text evidence="3">The sequence shown here is derived from an EMBL/GenBank/DDBJ whole genome shotgun (WGS) entry which is preliminary data.</text>
</comment>
<dbReference type="SUPFAM" id="SSF51197">
    <property type="entry name" value="Clavaminate synthase-like"/>
    <property type="match status" value="1"/>
</dbReference>